<keyword evidence="2" id="KW-0812">Transmembrane</keyword>
<name>A0A1C4U9B8_9ACTN</name>
<evidence type="ECO:0000313" key="4">
    <source>
        <dbReference type="Proteomes" id="UP000199375"/>
    </source>
</evidence>
<dbReference type="AlphaFoldDB" id="A0A1C4U9B8"/>
<dbReference type="EMBL" id="FMCW01000002">
    <property type="protein sequence ID" value="SCE68298.1"/>
    <property type="molecule type" value="Genomic_DNA"/>
</dbReference>
<keyword evidence="2" id="KW-0472">Membrane</keyword>
<dbReference type="Proteomes" id="UP000199375">
    <property type="component" value="Unassembled WGS sequence"/>
</dbReference>
<feature type="transmembrane region" description="Helical" evidence="2">
    <location>
        <begin position="12"/>
        <end position="42"/>
    </location>
</feature>
<reference evidence="3 4" key="1">
    <citation type="submission" date="2016-06" db="EMBL/GenBank/DDBJ databases">
        <authorList>
            <person name="Kjaerup R.B."/>
            <person name="Dalgaard T.S."/>
            <person name="Juul-Madsen H.R."/>
        </authorList>
    </citation>
    <scope>NUCLEOTIDE SEQUENCE [LARGE SCALE GENOMIC DNA]</scope>
    <source>
        <strain evidence="3 4">DSM 45626</strain>
    </source>
</reference>
<keyword evidence="2" id="KW-1133">Transmembrane helix</keyword>
<feature type="compositionally biased region" description="Basic and acidic residues" evidence="1">
    <location>
        <begin position="353"/>
        <end position="362"/>
    </location>
</feature>
<feature type="region of interest" description="Disordered" evidence="1">
    <location>
        <begin position="353"/>
        <end position="437"/>
    </location>
</feature>
<evidence type="ECO:0008006" key="5">
    <source>
        <dbReference type="Google" id="ProtNLM"/>
    </source>
</evidence>
<protein>
    <recommendedName>
        <fullName evidence="5">Roadblock/LAMTOR2 domain-containing protein</fullName>
    </recommendedName>
</protein>
<sequence length="613" mass="63797">MRVAVDRDDVVFRAVVFLAAGAFFATVVFRAVVFFAAGAFFAAAAVRFAAVGAFFAAVVVRFAAVVVRFAAVAPVRLAVVVVRFAAVVVVRFAAGDAFLVAAVVRLVAAAPVALLAVLVAVVFAAVVFLAVVVLAAGAFFADVRVAGAFFAAVLLPTGVLLVATFVAAAFFATAFFAGTRPAPAPEAFGDALVTVDRRVAVVAARVEPVARPAAAVFFAVARWAAGRVVAFCASAIVVPSLGTCARVPPLGARSSSTRAVPRRLSVLPGPTGVLGVPRVVALPHLLQGVLRVGRRGVRPEHVPRRADVGLGLDPVVSRAPVVVPTTSAVAHGITVHRAPPGRHRFRQIVADVFHSRRADRPPGRNGGTRRPGVRAAAGPRRDGRHDGAAGAVSAETARRSVSALPSPTAHPGGLHISLDENGPSVTGSHLRDRRAGTPLRSGRYDCLRVRPAAPCASLCETFCAARRPCHRQVTHGNAQAARAPDLGDNTVANLDVALKSAMNIDGAIGAALVDYNSGMTLGVAGGTGEIDLTVAAAGNTDVVRAKLRTIEMLNLNDEIEDILITLGSQYHLIRPVTSRTGKGLFLYLMVSKSRANLAMARHQLRVIEESLEL</sequence>
<feature type="transmembrane region" description="Helical" evidence="2">
    <location>
        <begin position="114"/>
        <end position="141"/>
    </location>
</feature>
<evidence type="ECO:0000313" key="3">
    <source>
        <dbReference type="EMBL" id="SCE68298.1"/>
    </source>
</evidence>
<evidence type="ECO:0000256" key="1">
    <source>
        <dbReference type="SAM" id="MobiDB-lite"/>
    </source>
</evidence>
<evidence type="ECO:0000256" key="2">
    <source>
        <dbReference type="SAM" id="Phobius"/>
    </source>
</evidence>
<proteinExistence type="predicted"/>
<gene>
    <name evidence="3" type="ORF">GA0070558_102324</name>
</gene>
<feature type="transmembrane region" description="Helical" evidence="2">
    <location>
        <begin position="148"/>
        <end position="176"/>
    </location>
</feature>
<feature type="compositionally biased region" description="Low complexity" evidence="1">
    <location>
        <begin position="368"/>
        <end position="378"/>
    </location>
</feature>
<feature type="transmembrane region" description="Helical" evidence="2">
    <location>
        <begin position="84"/>
        <end position="108"/>
    </location>
</feature>
<accession>A0A1C4U9B8</accession>
<feature type="transmembrane region" description="Helical" evidence="2">
    <location>
        <begin position="48"/>
        <end position="72"/>
    </location>
</feature>
<organism evidence="3 4">
    <name type="scientific">Micromonospora haikouensis</name>
    <dbReference type="NCBI Taxonomy" id="686309"/>
    <lineage>
        <taxon>Bacteria</taxon>
        <taxon>Bacillati</taxon>
        <taxon>Actinomycetota</taxon>
        <taxon>Actinomycetes</taxon>
        <taxon>Micromonosporales</taxon>
        <taxon>Micromonosporaceae</taxon>
        <taxon>Micromonospora</taxon>
    </lineage>
</organism>